<organism evidence="9 10">
    <name type="scientific">Theobroma cacao</name>
    <name type="common">Cacao</name>
    <name type="synonym">Cocoa</name>
    <dbReference type="NCBI Taxonomy" id="3641"/>
    <lineage>
        <taxon>Eukaryota</taxon>
        <taxon>Viridiplantae</taxon>
        <taxon>Streptophyta</taxon>
        <taxon>Embryophyta</taxon>
        <taxon>Tracheophyta</taxon>
        <taxon>Spermatophyta</taxon>
        <taxon>Magnoliopsida</taxon>
        <taxon>eudicotyledons</taxon>
        <taxon>Gunneridae</taxon>
        <taxon>Pentapetalae</taxon>
        <taxon>rosids</taxon>
        <taxon>malvids</taxon>
        <taxon>Malvales</taxon>
        <taxon>Malvaceae</taxon>
        <taxon>Byttnerioideae</taxon>
        <taxon>Theobroma</taxon>
    </lineage>
</organism>
<gene>
    <name evidence="9" type="ORF">TCM_033949</name>
</gene>
<keyword evidence="5 7" id="KW-0408">Iron</keyword>
<dbReference type="GO" id="GO:0020037">
    <property type="term" value="F:heme binding"/>
    <property type="evidence" value="ECO:0007669"/>
    <property type="project" value="InterPro"/>
</dbReference>
<dbReference type="PRINTS" id="PR00463">
    <property type="entry name" value="EP450I"/>
</dbReference>
<dbReference type="FunFam" id="1.10.630.10:FF:000026">
    <property type="entry name" value="Cytochrome P450 82C4"/>
    <property type="match status" value="1"/>
</dbReference>
<dbReference type="InParanoid" id="A0A061FBB3"/>
<dbReference type="CDD" id="cd20654">
    <property type="entry name" value="CYP82"/>
    <property type="match status" value="1"/>
</dbReference>
<evidence type="ECO:0000256" key="1">
    <source>
        <dbReference type="ARBA" id="ARBA00010617"/>
    </source>
</evidence>
<dbReference type="InterPro" id="IPR001128">
    <property type="entry name" value="Cyt_P450"/>
</dbReference>
<dbReference type="SUPFAM" id="SSF48264">
    <property type="entry name" value="Cytochrome P450"/>
    <property type="match status" value="2"/>
</dbReference>
<keyword evidence="10" id="KW-1185">Reference proteome</keyword>
<protein>
    <submittedName>
        <fullName evidence="9">Cytochrome P450 82A3, putative</fullName>
    </submittedName>
</protein>
<comment type="similarity">
    <text evidence="1 8">Belongs to the cytochrome P450 family.</text>
</comment>
<evidence type="ECO:0000256" key="6">
    <source>
        <dbReference type="ARBA" id="ARBA00023033"/>
    </source>
</evidence>
<evidence type="ECO:0000256" key="3">
    <source>
        <dbReference type="ARBA" id="ARBA00022723"/>
    </source>
</evidence>
<dbReference type="Proteomes" id="UP000026915">
    <property type="component" value="Chromosome 8"/>
</dbReference>
<evidence type="ECO:0000256" key="5">
    <source>
        <dbReference type="ARBA" id="ARBA00023004"/>
    </source>
</evidence>
<dbReference type="InterPro" id="IPR017972">
    <property type="entry name" value="Cyt_P450_CS"/>
</dbReference>
<dbReference type="PANTHER" id="PTHR47947:SF44">
    <property type="entry name" value="CYTOCHROME P450 CYP82D47-LIKE"/>
    <property type="match status" value="1"/>
</dbReference>
<evidence type="ECO:0000313" key="9">
    <source>
        <dbReference type="EMBL" id="EOY14635.1"/>
    </source>
</evidence>
<dbReference type="EMBL" id="CM001886">
    <property type="protein sequence ID" value="EOY14635.1"/>
    <property type="molecule type" value="Genomic_DNA"/>
</dbReference>
<dbReference type="PROSITE" id="PS00086">
    <property type="entry name" value="CYTOCHROME_P450"/>
    <property type="match status" value="1"/>
</dbReference>
<dbReference type="GO" id="GO:0004497">
    <property type="term" value="F:monooxygenase activity"/>
    <property type="evidence" value="ECO:0000318"/>
    <property type="project" value="GO_Central"/>
</dbReference>
<dbReference type="InterPro" id="IPR050651">
    <property type="entry name" value="Plant_Cytochrome_P450_Monoox"/>
</dbReference>
<evidence type="ECO:0000256" key="2">
    <source>
        <dbReference type="ARBA" id="ARBA00022617"/>
    </source>
</evidence>
<dbReference type="Gramene" id="EOY14635">
    <property type="protein sequence ID" value="EOY14635"/>
    <property type="gene ID" value="TCM_033949"/>
</dbReference>
<evidence type="ECO:0000256" key="8">
    <source>
        <dbReference type="RuleBase" id="RU000461"/>
    </source>
</evidence>
<accession>A0A061FBB3</accession>
<dbReference type="GO" id="GO:0016709">
    <property type="term" value="F:oxidoreductase activity, acting on paired donors, with incorporation or reduction of molecular oxygen, NAD(P)H as one donor, and incorporation of one atom of oxygen"/>
    <property type="evidence" value="ECO:0007669"/>
    <property type="project" value="UniProtKB-ARBA"/>
</dbReference>
<dbReference type="PANTHER" id="PTHR47947">
    <property type="entry name" value="CYTOCHROME P450 82C3-RELATED"/>
    <property type="match status" value="1"/>
</dbReference>
<name>A0A061FBB3_THECC</name>
<reference evidence="9 10" key="1">
    <citation type="journal article" date="2013" name="Genome Biol.">
        <title>The genome sequence of the most widely cultivated cacao type and its use to identify candidate genes regulating pod color.</title>
        <authorList>
            <person name="Motamayor J.C."/>
            <person name="Mockaitis K."/>
            <person name="Schmutz J."/>
            <person name="Haiminen N."/>
            <person name="Iii D.L."/>
            <person name="Cornejo O."/>
            <person name="Findley S.D."/>
            <person name="Zheng P."/>
            <person name="Utro F."/>
            <person name="Royaert S."/>
            <person name="Saski C."/>
            <person name="Jenkins J."/>
            <person name="Podicheti R."/>
            <person name="Zhao M."/>
            <person name="Scheffler B.E."/>
            <person name="Stack J.C."/>
            <person name="Feltus F.A."/>
            <person name="Mustiga G.M."/>
            <person name="Amores F."/>
            <person name="Phillips W."/>
            <person name="Marelli J.P."/>
            <person name="May G.D."/>
            <person name="Shapiro H."/>
            <person name="Ma J."/>
            <person name="Bustamante C.D."/>
            <person name="Schnell R.J."/>
            <person name="Main D."/>
            <person name="Gilbert D."/>
            <person name="Parida L."/>
            <person name="Kuhn D.N."/>
        </authorList>
    </citation>
    <scope>NUCLEOTIDE SEQUENCE [LARGE SCALE GENOMIC DNA]</scope>
    <source>
        <strain evidence="10">cv. Matina 1-6</strain>
    </source>
</reference>
<evidence type="ECO:0000313" key="10">
    <source>
        <dbReference type="Proteomes" id="UP000026915"/>
    </source>
</evidence>
<dbReference type="Pfam" id="PF00067">
    <property type="entry name" value="p450"/>
    <property type="match status" value="2"/>
</dbReference>
<comment type="cofactor">
    <cofactor evidence="7">
        <name>heme</name>
        <dbReference type="ChEBI" id="CHEBI:30413"/>
    </cofactor>
</comment>
<dbReference type="OMA" id="KGGEDFM"/>
<sequence>MAYYWPPSPIQSATPTPYYLRLLFKRAGNYGPIFTIKLGLSQAVIVSNRELAKECLSTNDKVFATRPKSIAFEILGYNYAVFGFSPYGSYWHHIRKLATVLQVLLVAINFKLASVSKGALFQFGFQSPNQRSTPTWRCTNKKKAAPEAGNSWPVLGHLHLLAGRQPAHLTLSAMADKYGPIFTIKLGVRRALVVSSWETAKECLTTNDKAFATRPKNISMEVLGYNHAMFGFAPYGPYWRNMRKITTLELLSNHRLDMLKHVRESEMKVSLQELYQLWKENKNSSDKVLVEMDKWFRDATANVILKMIVGKRISSLGNDAESGRWKKALKEFFELSGKFLVADAFPFLRWLDIGGDERLMKKVKKVLNEVAEEWLQEHKQKRASGEFRDEEEDFMDVMLSILTDAKEYDADTINKATCLILILAATDPTAVTLTWCLALLLNNRDALKKAQQEIDIHIGKDKPVEENDIKNLVYLQAIIKETLRLHPAGPLAVPHESMENCTVNGYHIPAGTELLINLYKIHRDSRVWSDPYKFQPERFLTTHKNFDVRGQNFELIPFSSGRRMCPGVSFALQVVQLTLANLLHGFDLATPFDEPVDMREAAGLSNFKATPLEVSISPRLPNSCYELK</sequence>
<dbReference type="PRINTS" id="PR00385">
    <property type="entry name" value="P450"/>
</dbReference>
<dbReference type="InterPro" id="IPR002401">
    <property type="entry name" value="Cyt_P450_E_grp-I"/>
</dbReference>
<evidence type="ECO:0000256" key="4">
    <source>
        <dbReference type="ARBA" id="ARBA00023002"/>
    </source>
</evidence>
<keyword evidence="2 7" id="KW-0349">Heme</keyword>
<dbReference type="eggNOG" id="KOG0156">
    <property type="taxonomic scope" value="Eukaryota"/>
</dbReference>
<dbReference type="GO" id="GO:0005506">
    <property type="term" value="F:iron ion binding"/>
    <property type="evidence" value="ECO:0007669"/>
    <property type="project" value="InterPro"/>
</dbReference>
<proteinExistence type="inferred from homology"/>
<keyword evidence="6 8" id="KW-0503">Monooxygenase</keyword>
<dbReference type="Gene3D" id="1.10.630.10">
    <property type="entry name" value="Cytochrome P450"/>
    <property type="match status" value="2"/>
</dbReference>
<dbReference type="AlphaFoldDB" id="A0A061FBB3"/>
<feature type="binding site" description="axial binding residue" evidence="7">
    <location>
        <position position="565"/>
    </location>
    <ligand>
        <name>heme</name>
        <dbReference type="ChEBI" id="CHEBI:30413"/>
    </ligand>
    <ligandPart>
        <name>Fe</name>
        <dbReference type="ChEBI" id="CHEBI:18248"/>
    </ligandPart>
</feature>
<evidence type="ECO:0000256" key="7">
    <source>
        <dbReference type="PIRSR" id="PIRSR602401-1"/>
    </source>
</evidence>
<keyword evidence="3 7" id="KW-0479">Metal-binding</keyword>
<dbReference type="InterPro" id="IPR036396">
    <property type="entry name" value="Cyt_P450_sf"/>
</dbReference>
<dbReference type="HOGENOM" id="CLU_001570_4_0_1"/>
<keyword evidence="4 8" id="KW-0560">Oxidoreductase</keyword>